<evidence type="ECO:0000313" key="1">
    <source>
        <dbReference type="EMBL" id="MEH2560201.1"/>
    </source>
</evidence>
<keyword evidence="2" id="KW-1185">Reference proteome</keyword>
<dbReference type="Proteomes" id="UP001364224">
    <property type="component" value="Unassembled WGS sequence"/>
</dbReference>
<organism evidence="1 2">
    <name type="scientific">Bradyrhizobium algeriense</name>
    <dbReference type="NCBI Taxonomy" id="634784"/>
    <lineage>
        <taxon>Bacteria</taxon>
        <taxon>Pseudomonadati</taxon>
        <taxon>Pseudomonadota</taxon>
        <taxon>Alphaproteobacteria</taxon>
        <taxon>Hyphomicrobiales</taxon>
        <taxon>Nitrobacteraceae</taxon>
        <taxon>Bradyrhizobium</taxon>
    </lineage>
</organism>
<gene>
    <name evidence="1" type="ORF">V1286_007730</name>
</gene>
<reference evidence="1 2" key="1">
    <citation type="submission" date="2024-02" db="EMBL/GenBank/DDBJ databases">
        <title>Adaptive strategies in a cosmopolitan and abundant soil bacterium.</title>
        <authorList>
            <person name="Carini P."/>
        </authorList>
    </citation>
    <scope>NUCLEOTIDE SEQUENCE [LARGE SCALE GENOMIC DNA]</scope>
    <source>
        <strain evidence="1 2">AZCC 1608</strain>
    </source>
</reference>
<sequence length="79" mass="8707">MLALADHEISRFPSKERAHMPVSKTTPGRLGARVIAPIRVAFRHRNDVGTQDEGTFAAQWLAYALPCQRFANTLTGICA</sequence>
<proteinExistence type="predicted"/>
<dbReference type="EMBL" id="JAZHRV010000001">
    <property type="protein sequence ID" value="MEH2560201.1"/>
    <property type="molecule type" value="Genomic_DNA"/>
</dbReference>
<name>A0ABU8BNR5_9BRAD</name>
<evidence type="ECO:0000313" key="2">
    <source>
        <dbReference type="Proteomes" id="UP001364224"/>
    </source>
</evidence>
<comment type="caution">
    <text evidence="1">The sequence shown here is derived from an EMBL/GenBank/DDBJ whole genome shotgun (WGS) entry which is preliminary data.</text>
</comment>
<dbReference type="RefSeq" id="WP_187436064.1">
    <property type="nucleotide sequence ID" value="NZ_JAZHRV010000001.1"/>
</dbReference>
<accession>A0ABU8BNR5</accession>
<protein>
    <submittedName>
        <fullName evidence="1">Uncharacterized protein</fullName>
    </submittedName>
</protein>